<reference evidence="1 2" key="1">
    <citation type="submission" date="2018-07" db="EMBL/GenBank/DDBJ databases">
        <title>Leeuwenhoekiella genomics.</title>
        <authorList>
            <person name="Tahon G."/>
            <person name="Willems A."/>
        </authorList>
    </citation>
    <scope>NUCLEOTIDE SEQUENCE [LARGE SCALE GENOMIC DNA]</scope>
    <source>
        <strain evidence="1 2">LMG 1345</strain>
    </source>
</reference>
<sequence length="54" mass="6319">MSLELSRISFSRTFSEFNGNVEYLIRTIISVYAFKSSYLKELPPYCLTVLILKH</sequence>
<protein>
    <submittedName>
        <fullName evidence="1">Uncharacterized protein</fullName>
    </submittedName>
</protein>
<evidence type="ECO:0000313" key="1">
    <source>
        <dbReference type="EMBL" id="RXG31852.1"/>
    </source>
</evidence>
<name>A0A4Q0PNZ4_9FLAO</name>
<comment type="caution">
    <text evidence="1">The sequence shown here is derived from an EMBL/GenBank/DDBJ whole genome shotgun (WGS) entry which is preliminary data.</text>
</comment>
<dbReference type="STRING" id="1122159.SAMN02745246_01506"/>
<accession>A0A4Q0PNZ4</accession>
<proteinExistence type="predicted"/>
<organism evidence="1 2">
    <name type="scientific">Leeuwenhoekiella marinoflava</name>
    <dbReference type="NCBI Taxonomy" id="988"/>
    <lineage>
        <taxon>Bacteria</taxon>
        <taxon>Pseudomonadati</taxon>
        <taxon>Bacteroidota</taxon>
        <taxon>Flavobacteriia</taxon>
        <taxon>Flavobacteriales</taxon>
        <taxon>Flavobacteriaceae</taxon>
        <taxon>Leeuwenhoekiella</taxon>
    </lineage>
</organism>
<dbReference type="EMBL" id="QOVL01000006">
    <property type="protein sequence ID" value="RXG31852.1"/>
    <property type="molecule type" value="Genomic_DNA"/>
</dbReference>
<dbReference type="AlphaFoldDB" id="A0A4Q0PNZ4"/>
<evidence type="ECO:0000313" key="2">
    <source>
        <dbReference type="Proteomes" id="UP000290608"/>
    </source>
</evidence>
<dbReference type="Proteomes" id="UP000290608">
    <property type="component" value="Unassembled WGS sequence"/>
</dbReference>
<gene>
    <name evidence="1" type="ORF">DSL99_1676</name>
</gene>